<dbReference type="GO" id="GO:0043565">
    <property type="term" value="F:sequence-specific DNA binding"/>
    <property type="evidence" value="ECO:0007669"/>
    <property type="project" value="InterPro"/>
</dbReference>
<organism evidence="10 11">
    <name type="scientific">Tulasnella calospora MUT 4182</name>
    <dbReference type="NCBI Taxonomy" id="1051891"/>
    <lineage>
        <taxon>Eukaryota</taxon>
        <taxon>Fungi</taxon>
        <taxon>Dikarya</taxon>
        <taxon>Basidiomycota</taxon>
        <taxon>Agaricomycotina</taxon>
        <taxon>Agaricomycetes</taxon>
        <taxon>Cantharellales</taxon>
        <taxon>Tulasnellaceae</taxon>
        <taxon>Tulasnella</taxon>
    </lineage>
</organism>
<evidence type="ECO:0000256" key="8">
    <source>
        <dbReference type="RuleBase" id="RU004020"/>
    </source>
</evidence>
<feature type="domain" description="HSF-type DNA-binding" evidence="9">
    <location>
        <begin position="1"/>
        <end position="95"/>
    </location>
</feature>
<dbReference type="EMBL" id="KN823056">
    <property type="protein sequence ID" value="KIO24674.1"/>
    <property type="molecule type" value="Genomic_DNA"/>
</dbReference>
<evidence type="ECO:0000256" key="3">
    <source>
        <dbReference type="ARBA" id="ARBA00023015"/>
    </source>
</evidence>
<protein>
    <recommendedName>
        <fullName evidence="9">HSF-type DNA-binding domain-containing protein</fullName>
    </recommendedName>
</protein>
<evidence type="ECO:0000256" key="1">
    <source>
        <dbReference type="ARBA" id="ARBA00004123"/>
    </source>
</evidence>
<dbReference type="AlphaFoldDB" id="A0A0C3QGL3"/>
<evidence type="ECO:0000259" key="9">
    <source>
        <dbReference type="SMART" id="SM00415"/>
    </source>
</evidence>
<dbReference type="Gene3D" id="1.10.10.10">
    <property type="entry name" value="Winged helix-like DNA-binding domain superfamily/Winged helix DNA-binding domain"/>
    <property type="match status" value="1"/>
</dbReference>
<dbReference type="GO" id="GO:0005634">
    <property type="term" value="C:nucleus"/>
    <property type="evidence" value="ECO:0007669"/>
    <property type="project" value="UniProtKB-SubCell"/>
</dbReference>
<evidence type="ECO:0000256" key="2">
    <source>
        <dbReference type="ARBA" id="ARBA00006403"/>
    </source>
</evidence>
<comment type="subcellular location">
    <subcellularLocation>
        <location evidence="1">Nucleus</location>
    </subcellularLocation>
</comment>
<evidence type="ECO:0000313" key="10">
    <source>
        <dbReference type="EMBL" id="KIO24674.1"/>
    </source>
</evidence>
<dbReference type="PRINTS" id="PR00056">
    <property type="entry name" value="HSFDOMAIN"/>
</dbReference>
<dbReference type="FunFam" id="1.10.10.10:FF:000027">
    <property type="entry name" value="Heat shock transcription factor 1"/>
    <property type="match status" value="1"/>
</dbReference>
<dbReference type="InterPro" id="IPR036388">
    <property type="entry name" value="WH-like_DNA-bd_sf"/>
</dbReference>
<gene>
    <name evidence="10" type="ORF">M407DRAFT_35594</name>
</gene>
<dbReference type="SMART" id="SM00415">
    <property type="entry name" value="HSF"/>
    <property type="match status" value="1"/>
</dbReference>
<keyword evidence="11" id="KW-1185">Reference proteome</keyword>
<keyword evidence="3" id="KW-0805">Transcription regulation</keyword>
<evidence type="ECO:0000256" key="5">
    <source>
        <dbReference type="ARBA" id="ARBA00023163"/>
    </source>
</evidence>
<dbReference type="InterPro" id="IPR036390">
    <property type="entry name" value="WH_DNA-bd_sf"/>
</dbReference>
<reference evidence="11" key="2">
    <citation type="submission" date="2015-01" db="EMBL/GenBank/DDBJ databases">
        <title>Evolutionary Origins and Diversification of the Mycorrhizal Mutualists.</title>
        <authorList>
            <consortium name="DOE Joint Genome Institute"/>
            <consortium name="Mycorrhizal Genomics Consortium"/>
            <person name="Kohler A."/>
            <person name="Kuo A."/>
            <person name="Nagy L.G."/>
            <person name="Floudas D."/>
            <person name="Copeland A."/>
            <person name="Barry K.W."/>
            <person name="Cichocki N."/>
            <person name="Veneault-Fourrey C."/>
            <person name="LaButti K."/>
            <person name="Lindquist E.A."/>
            <person name="Lipzen A."/>
            <person name="Lundell T."/>
            <person name="Morin E."/>
            <person name="Murat C."/>
            <person name="Riley R."/>
            <person name="Ohm R."/>
            <person name="Sun H."/>
            <person name="Tunlid A."/>
            <person name="Henrissat B."/>
            <person name="Grigoriev I.V."/>
            <person name="Hibbett D.S."/>
            <person name="Martin F."/>
        </authorList>
    </citation>
    <scope>NUCLEOTIDE SEQUENCE [LARGE SCALE GENOMIC DNA]</scope>
    <source>
        <strain evidence="11">MUT 4182</strain>
    </source>
</reference>
<dbReference type="InterPro" id="IPR000232">
    <property type="entry name" value="HSF_DNA-bd"/>
</dbReference>
<dbReference type="PANTHER" id="PTHR10015">
    <property type="entry name" value="HEAT SHOCK TRANSCRIPTION FACTOR"/>
    <property type="match status" value="1"/>
</dbReference>
<dbReference type="OrthoDB" id="60033at2759"/>
<feature type="non-terminal residue" evidence="10">
    <location>
        <position position="1"/>
    </location>
</feature>
<dbReference type="STRING" id="1051891.A0A0C3QGL3"/>
<name>A0A0C3QGL3_9AGAM</name>
<accession>A0A0C3QGL3</accession>
<evidence type="ECO:0000256" key="4">
    <source>
        <dbReference type="ARBA" id="ARBA00023125"/>
    </source>
</evidence>
<dbReference type="GO" id="GO:0003700">
    <property type="term" value="F:DNA-binding transcription factor activity"/>
    <property type="evidence" value="ECO:0007669"/>
    <property type="project" value="InterPro"/>
</dbReference>
<evidence type="ECO:0000256" key="7">
    <source>
        <dbReference type="ARBA" id="ARBA00062171"/>
    </source>
</evidence>
<dbReference type="SUPFAM" id="SSF46785">
    <property type="entry name" value="Winged helix' DNA-binding domain"/>
    <property type="match status" value="1"/>
</dbReference>
<keyword evidence="5" id="KW-0804">Transcription</keyword>
<evidence type="ECO:0000313" key="11">
    <source>
        <dbReference type="Proteomes" id="UP000054248"/>
    </source>
</evidence>
<comment type="subunit">
    <text evidence="7">Homotrimer. Homotrimerization increases the affinity of HSF1 to DNA. Interacts with transcriptional coregulator SSA1 on chromatin.</text>
</comment>
<dbReference type="HOGENOM" id="CLU_144565_1_2_1"/>
<dbReference type="PANTHER" id="PTHR10015:SF427">
    <property type="entry name" value="HEAT SHOCK FACTOR PROTEIN"/>
    <property type="match status" value="1"/>
</dbReference>
<dbReference type="Proteomes" id="UP000054248">
    <property type="component" value="Unassembled WGS sequence"/>
</dbReference>
<proteinExistence type="inferred from homology"/>
<evidence type="ECO:0000256" key="6">
    <source>
        <dbReference type="ARBA" id="ARBA00023242"/>
    </source>
</evidence>
<feature type="non-terminal residue" evidence="10">
    <location>
        <position position="95"/>
    </location>
</feature>
<keyword evidence="4" id="KW-0238">DNA-binding</keyword>
<keyword evidence="6" id="KW-0539">Nucleus</keyword>
<dbReference type="Pfam" id="PF00447">
    <property type="entry name" value="HSF_DNA-bind"/>
    <property type="match status" value="1"/>
</dbReference>
<sequence length="95" mass="11198">RMLEDPAAKAYISWGGDGREFIVTNQEEFAPLILSKHFKHSNFSSFVRQLNMYDFHKTNRAPRSQRGTAQHQLWIFSHPRFVRGRPDLLQGIKRK</sequence>
<comment type="similarity">
    <text evidence="2 8">Belongs to the HSF family.</text>
</comment>
<reference evidence="10 11" key="1">
    <citation type="submission" date="2014-04" db="EMBL/GenBank/DDBJ databases">
        <authorList>
            <consortium name="DOE Joint Genome Institute"/>
            <person name="Kuo A."/>
            <person name="Girlanda M."/>
            <person name="Perotto S."/>
            <person name="Kohler A."/>
            <person name="Nagy L.G."/>
            <person name="Floudas D."/>
            <person name="Copeland A."/>
            <person name="Barry K.W."/>
            <person name="Cichocki N."/>
            <person name="Veneault-Fourrey C."/>
            <person name="LaButti K."/>
            <person name="Lindquist E.A."/>
            <person name="Lipzen A."/>
            <person name="Lundell T."/>
            <person name="Morin E."/>
            <person name="Murat C."/>
            <person name="Sun H."/>
            <person name="Tunlid A."/>
            <person name="Henrissat B."/>
            <person name="Grigoriev I.V."/>
            <person name="Hibbett D.S."/>
            <person name="Martin F."/>
            <person name="Nordberg H.P."/>
            <person name="Cantor M.N."/>
            <person name="Hua S.X."/>
        </authorList>
    </citation>
    <scope>NUCLEOTIDE SEQUENCE [LARGE SCALE GENOMIC DNA]</scope>
    <source>
        <strain evidence="10 11">MUT 4182</strain>
    </source>
</reference>